<dbReference type="Proteomes" id="UP000799778">
    <property type="component" value="Unassembled WGS sequence"/>
</dbReference>
<feature type="region of interest" description="Disordered" evidence="1">
    <location>
        <begin position="89"/>
        <end position="115"/>
    </location>
</feature>
<evidence type="ECO:0000256" key="1">
    <source>
        <dbReference type="SAM" id="MobiDB-lite"/>
    </source>
</evidence>
<feature type="region of interest" description="Disordered" evidence="1">
    <location>
        <begin position="391"/>
        <end position="475"/>
    </location>
</feature>
<feature type="compositionally biased region" description="Polar residues" evidence="1">
    <location>
        <begin position="458"/>
        <end position="467"/>
    </location>
</feature>
<dbReference type="EMBL" id="ML978070">
    <property type="protein sequence ID" value="KAF2014247.1"/>
    <property type="molecule type" value="Genomic_DNA"/>
</dbReference>
<dbReference type="GeneID" id="54289473"/>
<dbReference type="AlphaFoldDB" id="A0A6A5XN21"/>
<feature type="compositionally biased region" description="Basic and acidic residues" evidence="1">
    <location>
        <begin position="407"/>
        <end position="416"/>
    </location>
</feature>
<sequence length="475" mass="54514">MSFAGGVTTPKFTVAELKALNKTQLVQFLQSRHSHGNVFEINDVEGLRGLSTSERVELGEHMKDAFEIAASTRKLDVDELVARLRSIADGQDGSTGPRCLQSPSASSGSSTSSINSVELLEQEGTARYNELIRNLGRPVASIETFLHFLIDPAASDEPFLPWCSDTTPYGRRSRINNVFSLQLDRWWEFRKWQLANRDTPDADGGFPEYLASSRRIDEHVGNRKRLAEESYDDDELWLWQGMRERRLLPSEQGFTAYKEAVKRQLAPHNFKRSLQLFKDPRRQTEWTTWLEYLVYEQWCLEQQNASVESARTQYIHCHEKLVDAGNYLYGYHTSRLDEQLATMKPDLEMAKKILSDYIRDTDDYRCKEERAHDLKNRVKWIISEARKMKTDMLQKGSTAGRKSNIRKSKDPSHLADDDGITPQPWSERTRQGVAKAKRRADQDSMPEQPRRSHRKLTQGPSATQGVESSAREKQG</sequence>
<keyword evidence="3" id="KW-1185">Reference proteome</keyword>
<dbReference type="RefSeq" id="XP_033382586.1">
    <property type="nucleotide sequence ID" value="XM_033532076.1"/>
</dbReference>
<dbReference type="OrthoDB" id="5419928at2759"/>
<protein>
    <submittedName>
        <fullName evidence="2">Uncharacterized protein</fullName>
    </submittedName>
</protein>
<evidence type="ECO:0000313" key="3">
    <source>
        <dbReference type="Proteomes" id="UP000799778"/>
    </source>
</evidence>
<evidence type="ECO:0000313" key="2">
    <source>
        <dbReference type="EMBL" id="KAF2014247.1"/>
    </source>
</evidence>
<organism evidence="2 3">
    <name type="scientific">Aaosphaeria arxii CBS 175.79</name>
    <dbReference type="NCBI Taxonomy" id="1450172"/>
    <lineage>
        <taxon>Eukaryota</taxon>
        <taxon>Fungi</taxon>
        <taxon>Dikarya</taxon>
        <taxon>Ascomycota</taxon>
        <taxon>Pezizomycotina</taxon>
        <taxon>Dothideomycetes</taxon>
        <taxon>Pleosporomycetidae</taxon>
        <taxon>Pleosporales</taxon>
        <taxon>Pleosporales incertae sedis</taxon>
        <taxon>Aaosphaeria</taxon>
    </lineage>
</organism>
<proteinExistence type="predicted"/>
<accession>A0A6A5XN21</accession>
<feature type="compositionally biased region" description="Low complexity" evidence="1">
    <location>
        <begin position="102"/>
        <end position="115"/>
    </location>
</feature>
<gene>
    <name evidence="2" type="ORF">BU24DRAFT_463053</name>
</gene>
<name>A0A6A5XN21_9PLEO</name>
<reference evidence="2" key="1">
    <citation type="journal article" date="2020" name="Stud. Mycol.">
        <title>101 Dothideomycetes genomes: a test case for predicting lifestyles and emergence of pathogens.</title>
        <authorList>
            <person name="Haridas S."/>
            <person name="Albert R."/>
            <person name="Binder M."/>
            <person name="Bloem J."/>
            <person name="Labutti K."/>
            <person name="Salamov A."/>
            <person name="Andreopoulos B."/>
            <person name="Baker S."/>
            <person name="Barry K."/>
            <person name="Bills G."/>
            <person name="Bluhm B."/>
            <person name="Cannon C."/>
            <person name="Castanera R."/>
            <person name="Culley D."/>
            <person name="Daum C."/>
            <person name="Ezra D."/>
            <person name="Gonzalez J."/>
            <person name="Henrissat B."/>
            <person name="Kuo A."/>
            <person name="Liang C."/>
            <person name="Lipzen A."/>
            <person name="Lutzoni F."/>
            <person name="Magnuson J."/>
            <person name="Mondo S."/>
            <person name="Nolan M."/>
            <person name="Ohm R."/>
            <person name="Pangilinan J."/>
            <person name="Park H.-J."/>
            <person name="Ramirez L."/>
            <person name="Alfaro M."/>
            <person name="Sun H."/>
            <person name="Tritt A."/>
            <person name="Yoshinaga Y."/>
            <person name="Zwiers L.-H."/>
            <person name="Turgeon B."/>
            <person name="Goodwin S."/>
            <person name="Spatafora J."/>
            <person name="Crous P."/>
            <person name="Grigoriev I."/>
        </authorList>
    </citation>
    <scope>NUCLEOTIDE SEQUENCE</scope>
    <source>
        <strain evidence="2">CBS 175.79</strain>
    </source>
</reference>